<name>A0A1H0P6C5_9ACTN</name>
<dbReference type="STRING" id="310781.SAMN05216259_11571"/>
<organism evidence="2 3">
    <name type="scientific">Actinacidiphila guanduensis</name>
    <dbReference type="NCBI Taxonomy" id="310781"/>
    <lineage>
        <taxon>Bacteria</taxon>
        <taxon>Bacillati</taxon>
        <taxon>Actinomycetota</taxon>
        <taxon>Actinomycetes</taxon>
        <taxon>Kitasatosporales</taxon>
        <taxon>Streptomycetaceae</taxon>
        <taxon>Actinacidiphila</taxon>
    </lineage>
</organism>
<keyword evidence="3" id="KW-1185">Reference proteome</keyword>
<evidence type="ECO:0000313" key="2">
    <source>
        <dbReference type="EMBL" id="SDP00256.1"/>
    </source>
</evidence>
<evidence type="ECO:0000256" key="1">
    <source>
        <dbReference type="SAM" id="MobiDB-lite"/>
    </source>
</evidence>
<dbReference type="EMBL" id="FNIE01000015">
    <property type="protein sequence ID" value="SDP00256.1"/>
    <property type="molecule type" value="Genomic_DNA"/>
</dbReference>
<sequence>MRKSRPAGMPRTGLWAAGRKAVTGRGIGVRGISALAAALATATTLWLTPVAAAAPATGTGSAPSAAAGNSATARTGTHTASGPTAKPVPGSPAAKAARSTTTATSRAKHGAKPTAHSSGNTTGKSTAAKRTWSTADAKTAHMQAVHQTVVSDLPDSCSGALTPHTVYSCADPQDGGAAYTLDLPQQDDLLFVQVISQDAFEPSPVVTAPDGSTLTCDRPDDPQQHAYGTLRCPTTQAGTYTLTVPGAGFTVAWNALLSDASCTAVSAQDTALGAPASLTGSLAAGSAGDCYSLPLVAGDVLRSRVSDWTDNAWVYDADGTLVCAKNEGAFEMECPLTGPAPYRVQLDQRFGEQSDYTVGYARLSTPAGCPALQPQAYGTVPDASSTSRCRILHVTAAGSWVFGTAAADRGVTGALYRADGTEVCTKDQEAACSLTAGDYTWARDFQDDGPDAYGVWFRAAASTDGCVAGRDDGFASGALTGSFAGPGEQLCWTLPTATGQGLYLLDQQEGRGAQLAETVFDATGARQCDDDTVVLVCKLNGTAPFHLALLNTATGTDSGAGTGSYVYTVQRTGSTSGCTSWPESDFGGSWGAEVSLSAADHQMQCLALPADSHSPAEMFDYTNTSGRLNASYQVYDQAGDKVCASAGSSLTTCRFAAGTAYQVLLVGTGYDDTYDLVRRDISATASCAAPASLAIGGATTAYAFGSALDSGCLRVSAASGDKLWLSVRTPHPEYETGADLFVADDTGKVVCWQQGTACRVTGSTSYVVGVVAAGYNGDPIQARVDTWKVGTAAGWAPQCTANSLSADGFPVLSGTFTDSASGYCGVMDLKPSQRFDIYGTDSDAGYEPSLTLLGTTGFAGTSPNSAYQCVMSDPGFRAFCQISSSATAGQYLLVVSADDTTSPVEYSIQGVCTQGCSALPAPADVTSLSPATGPAGTATQVVVHGSHLTLGTQVGLVRNASPASYDTMSTPVSVSADGTALTVLLSPGSADPGSYDVVVGQPGYTTGTKSPGYLPDGFTVTAASATTHSRLVPITPTRFLDTRNGTGAPKARIAAGGTVRLTVAGAHGVPASGVTAVTMNVTAVQPTANGHIIVYPDGQPQPSVSNLNYRTGDTIANLVTVPVHNGIADLYNSGGTIDLVADVTGYYTANGAGSALKTITPTRFLDTRNGTGAPKARVAGGGTVRLTVAGAHGVPASGVTAVTMNVTAVQPTASGHIIVYPDGQARPSVSNLNYQAGQTIANLVTVPVHNGIADLYNSGGTIDLVADVTGYFSTAGSTFTPVDPVRLLDTRSGLGARTGQVGPGATVSFRVGGVSGVPIADLTAVTLNVTVTAPTAGSHLTVYPHGTPLPSVSNLNYPAGTTIANQVVVPVVDGRVSLTNYTGDVQTIADLDGYYSAESA</sequence>
<feature type="region of interest" description="Disordered" evidence="1">
    <location>
        <begin position="55"/>
        <end position="133"/>
    </location>
</feature>
<evidence type="ECO:0000313" key="3">
    <source>
        <dbReference type="Proteomes" id="UP000199341"/>
    </source>
</evidence>
<dbReference type="Gene3D" id="2.60.40.10">
    <property type="entry name" value="Immunoglobulins"/>
    <property type="match status" value="1"/>
</dbReference>
<dbReference type="Proteomes" id="UP000199341">
    <property type="component" value="Unassembled WGS sequence"/>
</dbReference>
<feature type="compositionally biased region" description="Low complexity" evidence="1">
    <location>
        <begin position="55"/>
        <end position="77"/>
    </location>
</feature>
<gene>
    <name evidence="2" type="ORF">SAMN05216259_11571</name>
</gene>
<feature type="compositionally biased region" description="Low complexity" evidence="1">
    <location>
        <begin position="93"/>
        <end position="105"/>
    </location>
</feature>
<accession>A0A1H0P6C5</accession>
<protein>
    <submittedName>
        <fullName evidence="2">Uncharacterized protein</fullName>
    </submittedName>
</protein>
<dbReference type="GO" id="GO:0005975">
    <property type="term" value="P:carbohydrate metabolic process"/>
    <property type="evidence" value="ECO:0007669"/>
    <property type="project" value="UniProtKB-ARBA"/>
</dbReference>
<reference evidence="2 3" key="1">
    <citation type="submission" date="2016-10" db="EMBL/GenBank/DDBJ databases">
        <authorList>
            <person name="de Groot N.N."/>
        </authorList>
    </citation>
    <scope>NUCLEOTIDE SEQUENCE [LARGE SCALE GENOMIC DNA]</scope>
    <source>
        <strain evidence="2 3">CGMCC 4.2022</strain>
    </source>
</reference>
<feature type="compositionally biased region" description="Polar residues" evidence="1">
    <location>
        <begin position="115"/>
        <end position="125"/>
    </location>
</feature>
<dbReference type="InterPro" id="IPR013783">
    <property type="entry name" value="Ig-like_fold"/>
</dbReference>
<proteinExistence type="predicted"/>